<evidence type="ECO:0000259" key="1">
    <source>
        <dbReference type="PROSITE" id="PS51186"/>
    </source>
</evidence>
<dbReference type="Proteomes" id="UP000261905">
    <property type="component" value="Unassembled WGS sequence"/>
</dbReference>
<evidence type="ECO:0000313" key="2">
    <source>
        <dbReference type="EMBL" id="REK75063.1"/>
    </source>
</evidence>
<comment type="caution">
    <text evidence="2">The sequence shown here is derived from an EMBL/GenBank/DDBJ whole genome shotgun (WGS) entry which is preliminary data.</text>
</comment>
<sequence length="172" mass="19790">MGGKTEMMTKKMHFKASDRMRERFSPSVELQPITQHNWYACTQLEVTAEQTNVFPVPTVYWLAESAYCGFTPLAMYHSEQLIGLAVYAIDPEDGSYWIMAYLIDHRHQRKGLGLSGMKELICHISEKHGCDTIVLGHRIENRQAAKLYEALGFAEVSRDDHEVRRELRLGKE</sequence>
<dbReference type="InterPro" id="IPR000182">
    <property type="entry name" value="GNAT_dom"/>
</dbReference>
<dbReference type="AlphaFoldDB" id="A0A371PGI1"/>
<dbReference type="GO" id="GO:0016747">
    <property type="term" value="F:acyltransferase activity, transferring groups other than amino-acyl groups"/>
    <property type="evidence" value="ECO:0007669"/>
    <property type="project" value="InterPro"/>
</dbReference>
<dbReference type="SUPFAM" id="SSF55729">
    <property type="entry name" value="Acyl-CoA N-acyltransferases (Nat)"/>
    <property type="match status" value="1"/>
</dbReference>
<reference evidence="2 3" key="1">
    <citation type="submission" date="2018-08" db="EMBL/GenBank/DDBJ databases">
        <title>Paenibacillus sp. M4BSY-1, whole genome shotgun sequence.</title>
        <authorList>
            <person name="Tuo L."/>
        </authorList>
    </citation>
    <scope>NUCLEOTIDE SEQUENCE [LARGE SCALE GENOMIC DNA]</scope>
    <source>
        <strain evidence="2 3">M4BSY-1</strain>
    </source>
</reference>
<dbReference type="OrthoDB" id="9127144at2"/>
<protein>
    <submittedName>
        <fullName evidence="2">GNAT family N-acetyltransferase</fullName>
    </submittedName>
</protein>
<accession>A0A371PGI1</accession>
<organism evidence="2 3">
    <name type="scientific">Paenibacillus paeoniae</name>
    <dbReference type="NCBI Taxonomy" id="2292705"/>
    <lineage>
        <taxon>Bacteria</taxon>
        <taxon>Bacillati</taxon>
        <taxon>Bacillota</taxon>
        <taxon>Bacilli</taxon>
        <taxon>Bacillales</taxon>
        <taxon>Paenibacillaceae</taxon>
        <taxon>Paenibacillus</taxon>
    </lineage>
</organism>
<keyword evidence="2" id="KW-0808">Transferase</keyword>
<dbReference type="InterPro" id="IPR016181">
    <property type="entry name" value="Acyl_CoA_acyltransferase"/>
</dbReference>
<name>A0A371PGI1_9BACL</name>
<dbReference type="PROSITE" id="PS51186">
    <property type="entry name" value="GNAT"/>
    <property type="match status" value="1"/>
</dbReference>
<dbReference type="Pfam" id="PF00583">
    <property type="entry name" value="Acetyltransf_1"/>
    <property type="match status" value="1"/>
</dbReference>
<evidence type="ECO:0000313" key="3">
    <source>
        <dbReference type="Proteomes" id="UP000261905"/>
    </source>
</evidence>
<proteinExistence type="predicted"/>
<dbReference type="EMBL" id="QUBQ01000002">
    <property type="protein sequence ID" value="REK75063.1"/>
    <property type="molecule type" value="Genomic_DNA"/>
</dbReference>
<keyword evidence="3" id="KW-1185">Reference proteome</keyword>
<gene>
    <name evidence="2" type="ORF">DX130_15625</name>
</gene>
<dbReference type="Gene3D" id="3.40.630.30">
    <property type="match status" value="1"/>
</dbReference>
<feature type="domain" description="N-acetyltransferase" evidence="1">
    <location>
        <begin position="28"/>
        <end position="172"/>
    </location>
</feature>